<evidence type="ECO:0000313" key="2">
    <source>
        <dbReference type="EMBL" id="VDL96650.1"/>
    </source>
</evidence>
<dbReference type="Proteomes" id="UP000275846">
    <property type="component" value="Unassembled WGS sequence"/>
</dbReference>
<feature type="compositionally biased region" description="Polar residues" evidence="1">
    <location>
        <begin position="102"/>
        <end position="117"/>
    </location>
</feature>
<dbReference type="EMBL" id="UYSU01035757">
    <property type="protein sequence ID" value="VDL96650.1"/>
    <property type="molecule type" value="Genomic_DNA"/>
</dbReference>
<dbReference type="WBParaSite" id="SSLN_0001066301-mRNA-1">
    <property type="protein sequence ID" value="SSLN_0001066301-mRNA-1"/>
    <property type="gene ID" value="SSLN_0001066301"/>
</dbReference>
<reference evidence="4" key="1">
    <citation type="submission" date="2016-06" db="UniProtKB">
        <authorList>
            <consortium name="WormBaseParasite"/>
        </authorList>
    </citation>
    <scope>IDENTIFICATION</scope>
</reference>
<name>A0A183T1B7_SCHSO</name>
<protein>
    <submittedName>
        <fullName evidence="2 4">Uncharacterized protein</fullName>
    </submittedName>
</protein>
<gene>
    <name evidence="2" type="ORF">SSLN_LOCUS10265</name>
</gene>
<organism evidence="4">
    <name type="scientific">Schistocephalus solidus</name>
    <name type="common">Tapeworm</name>
    <dbReference type="NCBI Taxonomy" id="70667"/>
    <lineage>
        <taxon>Eukaryota</taxon>
        <taxon>Metazoa</taxon>
        <taxon>Spiralia</taxon>
        <taxon>Lophotrochozoa</taxon>
        <taxon>Platyhelminthes</taxon>
        <taxon>Cestoda</taxon>
        <taxon>Eucestoda</taxon>
        <taxon>Diphyllobothriidea</taxon>
        <taxon>Diphyllobothriidae</taxon>
        <taxon>Schistocephalus</taxon>
    </lineage>
</organism>
<evidence type="ECO:0000313" key="4">
    <source>
        <dbReference type="WBParaSite" id="SSLN_0001066301-mRNA-1"/>
    </source>
</evidence>
<evidence type="ECO:0000256" key="1">
    <source>
        <dbReference type="SAM" id="MobiDB-lite"/>
    </source>
</evidence>
<sequence length="125" mass="14080">MNQRRAPSDLDEHLLLPPDAAAGDMDVPQSRYWHLLDYILVWSRYQQDELVTKEIPGADGRTDNHLVISKIRLCPQLCRSSKGKLPQGKLNTVLFDCACSPSPFQQRTGQPASQPPSTRIKRVPC</sequence>
<accession>A0A183T1B7</accession>
<evidence type="ECO:0000313" key="3">
    <source>
        <dbReference type="Proteomes" id="UP000275846"/>
    </source>
</evidence>
<dbReference type="AlphaFoldDB" id="A0A183T1B7"/>
<proteinExistence type="predicted"/>
<reference evidence="2 3" key="2">
    <citation type="submission" date="2018-11" db="EMBL/GenBank/DDBJ databases">
        <authorList>
            <consortium name="Pathogen Informatics"/>
        </authorList>
    </citation>
    <scope>NUCLEOTIDE SEQUENCE [LARGE SCALE GENOMIC DNA]</scope>
    <source>
        <strain evidence="2 3">NST_G2</strain>
    </source>
</reference>
<feature type="region of interest" description="Disordered" evidence="1">
    <location>
        <begin position="102"/>
        <end position="125"/>
    </location>
</feature>
<keyword evidence="3" id="KW-1185">Reference proteome</keyword>